<dbReference type="PROSITE" id="PS50887">
    <property type="entry name" value="GGDEF"/>
    <property type="match status" value="1"/>
</dbReference>
<organism evidence="4 5">
    <name type="scientific">Marinobacter salexigens</name>
    <dbReference type="NCBI Taxonomy" id="1925763"/>
    <lineage>
        <taxon>Bacteria</taxon>
        <taxon>Pseudomonadati</taxon>
        <taxon>Pseudomonadota</taxon>
        <taxon>Gammaproteobacteria</taxon>
        <taxon>Pseudomonadales</taxon>
        <taxon>Marinobacteraceae</taxon>
        <taxon>Marinobacter</taxon>
    </lineage>
</organism>
<evidence type="ECO:0000313" key="5">
    <source>
        <dbReference type="Proteomes" id="UP000753376"/>
    </source>
</evidence>
<dbReference type="Proteomes" id="UP000753376">
    <property type="component" value="Unassembled WGS sequence"/>
</dbReference>
<feature type="transmembrane region" description="Helical" evidence="2">
    <location>
        <begin position="22"/>
        <end position="44"/>
    </location>
</feature>
<dbReference type="NCBIfam" id="TIGR00254">
    <property type="entry name" value="GGDEF"/>
    <property type="match status" value="1"/>
</dbReference>
<name>A0ABS6ACZ6_9GAMM</name>
<feature type="transmembrane region" description="Helical" evidence="2">
    <location>
        <begin position="56"/>
        <end position="74"/>
    </location>
</feature>
<feature type="domain" description="GGDEF" evidence="3">
    <location>
        <begin position="227"/>
        <end position="359"/>
    </location>
</feature>
<protein>
    <recommendedName>
        <fullName evidence="1">diguanylate cyclase</fullName>
        <ecNumber evidence="1">2.7.7.65</ecNumber>
    </recommendedName>
</protein>
<dbReference type="Pfam" id="PF00990">
    <property type="entry name" value="GGDEF"/>
    <property type="match status" value="1"/>
</dbReference>
<keyword evidence="2" id="KW-1133">Transmembrane helix</keyword>
<comment type="caution">
    <text evidence="4">The sequence shown here is derived from an EMBL/GenBank/DDBJ whole genome shotgun (WGS) entry which is preliminary data.</text>
</comment>
<dbReference type="PANTHER" id="PTHR45138">
    <property type="entry name" value="REGULATORY COMPONENTS OF SENSORY TRANSDUCTION SYSTEM"/>
    <property type="match status" value="1"/>
</dbReference>
<dbReference type="EC" id="2.7.7.65" evidence="1"/>
<evidence type="ECO:0000256" key="1">
    <source>
        <dbReference type="ARBA" id="ARBA00012528"/>
    </source>
</evidence>
<dbReference type="PANTHER" id="PTHR45138:SF9">
    <property type="entry name" value="DIGUANYLATE CYCLASE DGCM-RELATED"/>
    <property type="match status" value="1"/>
</dbReference>
<feature type="transmembrane region" description="Helical" evidence="2">
    <location>
        <begin position="125"/>
        <end position="145"/>
    </location>
</feature>
<keyword evidence="2" id="KW-0472">Membrane</keyword>
<evidence type="ECO:0000259" key="3">
    <source>
        <dbReference type="PROSITE" id="PS50887"/>
    </source>
</evidence>
<evidence type="ECO:0000313" key="4">
    <source>
        <dbReference type="EMBL" id="MBU2875969.1"/>
    </source>
</evidence>
<keyword evidence="5" id="KW-1185">Reference proteome</keyword>
<gene>
    <name evidence="4" type="ORF">KO508_18385</name>
</gene>
<sequence>MPDIAPKVPAKKLSQYRVSGEIPVPVLINWLSIAAVPLLAFFAFRSMGRGEHITSALLILFATLMLSNLLVYVACGHQTFQRRAFIVLTTIMFCYLAIFALEDGSAIIWLFAYPPIVFYISEARVGVGTCVMGFTGVILLFSPLAEQSLDLPYSPSFRITMVVALGFEMVTCYILDRSRRRSKLGLLAMAKEFEYAAKHDALTGLANRREALDQLDAEYERYLRSERPFSVLLADIDLFKSVNDTYGHHVGDELIVLVADTLREECRKVDTIARWGGEEYLVLLPETEEDEAVQIANRVREAIAKKAIVVEQSAVHCTASLGVASIKGAESIDKLLQRSDEALYRAKTLGRNRVCAHQDVETS</sequence>
<keyword evidence="2" id="KW-0812">Transmembrane</keyword>
<accession>A0ABS6ACZ6</accession>
<dbReference type="CDD" id="cd01949">
    <property type="entry name" value="GGDEF"/>
    <property type="match status" value="1"/>
</dbReference>
<reference evidence="4 5" key="1">
    <citation type="submission" date="2021-05" db="EMBL/GenBank/DDBJ databases">
        <title>Draft genomes of bacteria isolated from model marine particles.</title>
        <authorList>
            <person name="Datta M.S."/>
            <person name="Schwartzman J.A."/>
            <person name="Enke T.N."/>
            <person name="Saavedra J."/>
            <person name="Cermak N."/>
            <person name="Cordero O.X."/>
        </authorList>
    </citation>
    <scope>NUCLEOTIDE SEQUENCE [LARGE SCALE GENOMIC DNA]</scope>
    <source>
        <strain evidence="4 5">D2M19</strain>
    </source>
</reference>
<dbReference type="InterPro" id="IPR050469">
    <property type="entry name" value="Diguanylate_Cyclase"/>
</dbReference>
<feature type="transmembrane region" description="Helical" evidence="2">
    <location>
        <begin position="86"/>
        <end position="113"/>
    </location>
</feature>
<dbReference type="SMART" id="SM00267">
    <property type="entry name" value="GGDEF"/>
    <property type="match status" value="1"/>
</dbReference>
<dbReference type="RefSeq" id="WP_216009701.1">
    <property type="nucleotide sequence ID" value="NZ_JAHKPV010000021.1"/>
</dbReference>
<feature type="transmembrane region" description="Helical" evidence="2">
    <location>
        <begin position="157"/>
        <end position="175"/>
    </location>
</feature>
<evidence type="ECO:0000256" key="2">
    <source>
        <dbReference type="SAM" id="Phobius"/>
    </source>
</evidence>
<dbReference type="InterPro" id="IPR000160">
    <property type="entry name" value="GGDEF_dom"/>
</dbReference>
<proteinExistence type="predicted"/>
<dbReference type="EMBL" id="JAHKPV010000021">
    <property type="protein sequence ID" value="MBU2875969.1"/>
    <property type="molecule type" value="Genomic_DNA"/>
</dbReference>